<keyword evidence="9" id="KW-1185">Reference proteome</keyword>
<dbReference type="Proteomes" id="UP000031838">
    <property type="component" value="Chromosome 2"/>
</dbReference>
<keyword evidence="6 7" id="KW-0503">Monooxygenase</keyword>
<comment type="similarity">
    <text evidence="1 7">Belongs to the cytochrome P450 family.</text>
</comment>
<evidence type="ECO:0000256" key="2">
    <source>
        <dbReference type="ARBA" id="ARBA00022617"/>
    </source>
</evidence>
<evidence type="ECO:0000313" key="8">
    <source>
        <dbReference type="EMBL" id="AJK50820.1"/>
    </source>
</evidence>
<dbReference type="InterPro" id="IPR001128">
    <property type="entry name" value="Cyt_P450"/>
</dbReference>
<keyword evidence="3 7" id="KW-0479">Metal-binding</keyword>
<dbReference type="GO" id="GO:0004497">
    <property type="term" value="F:monooxygenase activity"/>
    <property type="evidence" value="ECO:0007669"/>
    <property type="project" value="UniProtKB-KW"/>
</dbReference>
<evidence type="ECO:0000256" key="4">
    <source>
        <dbReference type="ARBA" id="ARBA00023002"/>
    </source>
</evidence>
<dbReference type="GO" id="GO:0020037">
    <property type="term" value="F:heme binding"/>
    <property type="evidence" value="ECO:0007669"/>
    <property type="project" value="InterPro"/>
</dbReference>
<dbReference type="GO" id="GO:0016705">
    <property type="term" value="F:oxidoreductase activity, acting on paired donors, with incorporation or reduction of molecular oxygen"/>
    <property type="evidence" value="ECO:0007669"/>
    <property type="project" value="InterPro"/>
</dbReference>
<keyword evidence="2 7" id="KW-0349">Heme</keyword>
<dbReference type="RefSeq" id="WP_042629031.1">
    <property type="nucleotide sequence ID" value="NZ_CP002581.1"/>
</dbReference>
<reference evidence="9" key="1">
    <citation type="submission" date="2011-03" db="EMBL/GenBank/DDBJ databases">
        <authorList>
            <person name="Voget S."/>
            <person name="Streit W.R."/>
            <person name="Jaeger K.E."/>
            <person name="Daniel R."/>
        </authorList>
    </citation>
    <scope>NUCLEOTIDE SEQUENCE [LARGE SCALE GENOMIC DNA]</scope>
    <source>
        <strain evidence="9">PG1</strain>
    </source>
</reference>
<accession>A0A0B6SC34</accession>
<dbReference type="AlphaFoldDB" id="A0A0B6SC34"/>
<name>A0A0B6SC34_BURPL</name>
<dbReference type="Pfam" id="PF00067">
    <property type="entry name" value="p450"/>
    <property type="match status" value="1"/>
</dbReference>
<evidence type="ECO:0000256" key="5">
    <source>
        <dbReference type="ARBA" id="ARBA00023004"/>
    </source>
</evidence>
<dbReference type="PRINTS" id="PR00385">
    <property type="entry name" value="P450"/>
</dbReference>
<dbReference type="InterPro" id="IPR017972">
    <property type="entry name" value="Cyt_P450_CS"/>
</dbReference>
<reference evidence="8 9" key="2">
    <citation type="journal article" date="2016" name="Appl. Microbiol. Biotechnol.">
        <title>Mutations improving production and secretion of extracellular lipase by Burkholderia glumae PG1.</title>
        <authorList>
            <person name="Knapp A."/>
            <person name="Voget S."/>
            <person name="Gao R."/>
            <person name="Zaburannyi N."/>
            <person name="Krysciak D."/>
            <person name="Breuer M."/>
            <person name="Hauer B."/>
            <person name="Streit W.R."/>
            <person name="Muller R."/>
            <person name="Daniel R."/>
            <person name="Jaeger K.E."/>
        </authorList>
    </citation>
    <scope>NUCLEOTIDE SEQUENCE [LARGE SCALE GENOMIC DNA]</scope>
    <source>
        <strain evidence="8 9">PG1</strain>
    </source>
</reference>
<dbReference type="CDD" id="cd20625">
    <property type="entry name" value="CYP164-like"/>
    <property type="match status" value="1"/>
</dbReference>
<dbReference type="HOGENOM" id="CLU_033716_2_0_4"/>
<sequence length="403" mass="44497">MSDPEIQQVSLYDLFQPRWRADPYPLYRRLRDESPVHADPNGNGWIVSRHADVVAVLDDARFSAARLGGIDDESRTEQAIRRTLSKQMLFLDGADHTRLRKLFAKAFTPRRLDTFRPRIEALAHRMLAAQAGRTIDFVSEFAVPLPVMVIALVLGVPMNAHAQLHDWSLAFGSVISGRVLSDAETARAEAGIAAFGAYFAELIRERRREPGDDMLSDLLAAEEAGDRLDESELIANLILLLAAGHATTTHLLGNGLLALSREREQWRLLADDPAIAPAAVNELLRFDAPVQLTGRAVLEDVELGGQRLPKGAYVYTLLGAANRDERHFAAPDTLDVRRPVSRVLSFGHGMHTCLGALLARIEAQIVFTSLAALYPGIEVDAQQARRTESLSFRGLRSLPVRLV</sequence>
<evidence type="ECO:0000256" key="7">
    <source>
        <dbReference type="RuleBase" id="RU000461"/>
    </source>
</evidence>
<dbReference type="KEGG" id="bgp:BGL_2c27660"/>
<keyword evidence="5 7" id="KW-0408">Iron</keyword>
<organism evidence="8 9">
    <name type="scientific">Burkholderia plantarii</name>
    <dbReference type="NCBI Taxonomy" id="41899"/>
    <lineage>
        <taxon>Bacteria</taxon>
        <taxon>Pseudomonadati</taxon>
        <taxon>Pseudomonadota</taxon>
        <taxon>Betaproteobacteria</taxon>
        <taxon>Burkholderiales</taxon>
        <taxon>Burkholderiaceae</taxon>
        <taxon>Burkholderia</taxon>
    </lineage>
</organism>
<dbReference type="PANTHER" id="PTHR46696:SF1">
    <property type="entry name" value="CYTOCHROME P450 YJIB-RELATED"/>
    <property type="match status" value="1"/>
</dbReference>
<dbReference type="GO" id="GO:0005506">
    <property type="term" value="F:iron ion binding"/>
    <property type="evidence" value="ECO:0007669"/>
    <property type="project" value="InterPro"/>
</dbReference>
<proteinExistence type="inferred from homology"/>
<dbReference type="SUPFAM" id="SSF48264">
    <property type="entry name" value="Cytochrome P450"/>
    <property type="match status" value="1"/>
</dbReference>
<dbReference type="PROSITE" id="PS00086">
    <property type="entry name" value="CYTOCHROME_P450"/>
    <property type="match status" value="1"/>
</dbReference>
<protein>
    <submittedName>
        <fullName evidence="8">Putative cytochrome P450</fullName>
    </submittedName>
</protein>
<dbReference type="EMBL" id="CP002581">
    <property type="protein sequence ID" value="AJK50820.1"/>
    <property type="molecule type" value="Genomic_DNA"/>
</dbReference>
<dbReference type="Gene3D" id="1.10.630.10">
    <property type="entry name" value="Cytochrome P450"/>
    <property type="match status" value="1"/>
</dbReference>
<evidence type="ECO:0000256" key="3">
    <source>
        <dbReference type="ARBA" id="ARBA00022723"/>
    </source>
</evidence>
<dbReference type="InterPro" id="IPR002397">
    <property type="entry name" value="Cyt_P450_B"/>
</dbReference>
<gene>
    <name evidence="8" type="ORF">BGL_2c27660</name>
</gene>
<evidence type="ECO:0000256" key="1">
    <source>
        <dbReference type="ARBA" id="ARBA00010617"/>
    </source>
</evidence>
<evidence type="ECO:0000256" key="6">
    <source>
        <dbReference type="ARBA" id="ARBA00023033"/>
    </source>
</evidence>
<dbReference type="FunFam" id="1.10.630.10:FF:000018">
    <property type="entry name" value="Cytochrome P450 monooxygenase"/>
    <property type="match status" value="1"/>
</dbReference>
<dbReference type="PANTHER" id="PTHR46696">
    <property type="entry name" value="P450, PUTATIVE (EUROFUNG)-RELATED"/>
    <property type="match status" value="1"/>
</dbReference>
<dbReference type="InterPro" id="IPR036396">
    <property type="entry name" value="Cyt_P450_sf"/>
</dbReference>
<keyword evidence="4 7" id="KW-0560">Oxidoreductase</keyword>
<dbReference type="PRINTS" id="PR00359">
    <property type="entry name" value="BP450"/>
</dbReference>
<evidence type="ECO:0000313" key="9">
    <source>
        <dbReference type="Proteomes" id="UP000031838"/>
    </source>
</evidence>